<dbReference type="InterPro" id="IPR029058">
    <property type="entry name" value="AB_hydrolase_fold"/>
</dbReference>
<dbReference type="PANTHER" id="PTHR47751">
    <property type="entry name" value="SUPERFAMILY HYDROLASE, PUTATIVE (AFU_ORTHOLOGUE AFUA_2G16580)-RELATED"/>
    <property type="match status" value="1"/>
</dbReference>
<dbReference type="Gene3D" id="3.40.50.1820">
    <property type="entry name" value="alpha/beta hydrolase"/>
    <property type="match status" value="1"/>
</dbReference>
<feature type="domain" description="Serine aminopeptidase S33" evidence="2">
    <location>
        <begin position="29"/>
        <end position="182"/>
    </location>
</feature>
<name>A0A5N6SN03_ASPPS</name>
<dbReference type="AlphaFoldDB" id="A0A5N6SN03"/>
<keyword evidence="4" id="KW-1185">Reference proteome</keyword>
<dbReference type="Proteomes" id="UP000325672">
    <property type="component" value="Unassembled WGS sequence"/>
</dbReference>
<dbReference type="Gene3D" id="1.10.10.800">
    <property type="match status" value="1"/>
</dbReference>
<dbReference type="InterPro" id="IPR051411">
    <property type="entry name" value="Polyketide_trans_af380"/>
</dbReference>
<dbReference type="SUPFAM" id="SSF53474">
    <property type="entry name" value="alpha/beta-Hydrolases"/>
    <property type="match status" value="1"/>
</dbReference>
<dbReference type="OrthoDB" id="2498029at2759"/>
<evidence type="ECO:0000259" key="2">
    <source>
        <dbReference type="Pfam" id="PF12146"/>
    </source>
</evidence>
<proteinExistence type="inferred from homology"/>
<dbReference type="GeneID" id="43644715"/>
<reference evidence="3 4" key="1">
    <citation type="submission" date="2019-04" db="EMBL/GenBank/DDBJ databases">
        <title>Friends and foes A comparative genomics study of 23 Aspergillus species from section Flavi.</title>
        <authorList>
            <consortium name="DOE Joint Genome Institute"/>
            <person name="Kjaerbolling I."/>
            <person name="Vesth T."/>
            <person name="Frisvad J.C."/>
            <person name="Nybo J.L."/>
            <person name="Theobald S."/>
            <person name="Kildgaard S."/>
            <person name="Isbrandt T."/>
            <person name="Kuo A."/>
            <person name="Sato A."/>
            <person name="Lyhne E.K."/>
            <person name="Kogle M.E."/>
            <person name="Wiebenga A."/>
            <person name="Kun R.S."/>
            <person name="Lubbers R.J."/>
            <person name="Makela M.R."/>
            <person name="Barry K."/>
            <person name="Chovatia M."/>
            <person name="Clum A."/>
            <person name="Daum C."/>
            <person name="Haridas S."/>
            <person name="He G."/>
            <person name="LaButti K."/>
            <person name="Lipzen A."/>
            <person name="Mondo S."/>
            <person name="Riley R."/>
            <person name="Salamov A."/>
            <person name="Simmons B.A."/>
            <person name="Magnuson J.K."/>
            <person name="Henrissat B."/>
            <person name="Mortensen U.H."/>
            <person name="Larsen T.O."/>
            <person name="Devries R.P."/>
            <person name="Grigoriev I.V."/>
            <person name="Machida M."/>
            <person name="Baker S.E."/>
            <person name="Andersen M.R."/>
        </authorList>
    </citation>
    <scope>NUCLEOTIDE SEQUENCE [LARGE SCALE GENOMIC DNA]</scope>
    <source>
        <strain evidence="3 4">CBS 117625</strain>
    </source>
</reference>
<organism evidence="3 4">
    <name type="scientific">Aspergillus pseudotamarii</name>
    <dbReference type="NCBI Taxonomy" id="132259"/>
    <lineage>
        <taxon>Eukaryota</taxon>
        <taxon>Fungi</taxon>
        <taxon>Dikarya</taxon>
        <taxon>Ascomycota</taxon>
        <taxon>Pezizomycotina</taxon>
        <taxon>Eurotiomycetes</taxon>
        <taxon>Eurotiomycetidae</taxon>
        <taxon>Eurotiales</taxon>
        <taxon>Aspergillaceae</taxon>
        <taxon>Aspergillus</taxon>
        <taxon>Aspergillus subgen. Circumdati</taxon>
    </lineage>
</organism>
<dbReference type="PANTHER" id="PTHR47751:SF2">
    <property type="entry name" value="DLTD N-TERMINAL DOMAIN PROTEIN (AFU_ORTHOLOGUE AFUA_8G00380)-RELATED"/>
    <property type="match status" value="1"/>
</dbReference>
<keyword evidence="3" id="KW-0378">Hydrolase</keyword>
<evidence type="ECO:0000313" key="4">
    <source>
        <dbReference type="Proteomes" id="UP000325672"/>
    </source>
</evidence>
<dbReference type="InterPro" id="IPR022742">
    <property type="entry name" value="Hydrolase_4"/>
</dbReference>
<protein>
    <submittedName>
        <fullName evidence="3">Alpha/Beta hydrolase protein</fullName>
    </submittedName>
</protein>
<comment type="similarity">
    <text evidence="1">Belongs to the polyketide transferase af380 family.</text>
</comment>
<sequence length="297" mass="33668">MSREDIEIKSYDEVTLRGWFYPHGPKAPVIIMSSGMAGIKEHFLDKFAERFQQAGFAVLVYDNRNWGASDGIPRNHTNHYEQIQDAHDVVTYASKRPDVDESRIIQWGSSFSGGAAIIAGAVDPRIKAVIAQVPFVSGRAVRERLPLETLEKIYADRGHSTALNPSYIPIYPESLEQAREQPKSALLGTEECWDYWQIIKNLKPEKENAITLQTMFHTIRSEPSAFVDQISPKPFFMAIALHDSLIDPSLQINVFGKAQEPKELLKLDCGHFQVYQGEHFEVNVLAQIAFLKKHLYL</sequence>
<gene>
    <name evidence="3" type="ORF">BDV38DRAFT_285530</name>
</gene>
<evidence type="ECO:0000256" key="1">
    <source>
        <dbReference type="ARBA" id="ARBA00029464"/>
    </source>
</evidence>
<dbReference type="RefSeq" id="XP_031910816.1">
    <property type="nucleotide sequence ID" value="XM_032060505.1"/>
</dbReference>
<accession>A0A5N6SN03</accession>
<dbReference type="Pfam" id="PF12146">
    <property type="entry name" value="Hydrolase_4"/>
    <property type="match status" value="1"/>
</dbReference>
<evidence type="ECO:0000313" key="3">
    <source>
        <dbReference type="EMBL" id="KAE8134753.1"/>
    </source>
</evidence>
<dbReference type="EMBL" id="ML743600">
    <property type="protein sequence ID" value="KAE8134753.1"/>
    <property type="molecule type" value="Genomic_DNA"/>
</dbReference>
<dbReference type="GO" id="GO:0016787">
    <property type="term" value="F:hydrolase activity"/>
    <property type="evidence" value="ECO:0007669"/>
    <property type="project" value="UniProtKB-KW"/>
</dbReference>